<comment type="caution">
    <text evidence="5">The sequence shown here is derived from an EMBL/GenBank/DDBJ whole genome shotgun (WGS) entry which is preliminary data.</text>
</comment>
<feature type="transmembrane region" description="Helical" evidence="3">
    <location>
        <begin position="42"/>
        <end position="61"/>
    </location>
</feature>
<keyword evidence="2" id="KW-0378">Hydrolase</keyword>
<dbReference type="PANTHER" id="PTHR31302:SF31">
    <property type="entry name" value="PHOSPHODIESTERASE YAEI"/>
    <property type="match status" value="1"/>
</dbReference>
<sequence length="419" mass="46895">MNSFFGILILALFILLVDRYIWSALRSLIPPQKTALQRMSAVLFWGYTAIVLMVLVLFVAFPGERMPHNLRTIGFVVIGVPLVAKLVSILVLSVDDLRRGALWMLRTSGLKPVKKENRAPDVPVIPRSEFLTKTAAAAGLGMAGTLVFGIASGAYDYRVKRIRLSLKNLPAKFDGLKLAQLSDIHTGSFYNKKAVMRGVEMLMNEKADLVVFTGDLVNEQTSEAKLYVPVFEKVKAPMGVYSVLGNHDYGDYRQWASVAAKEQNFKDMLAAHKALGWNLMLDENKAITVEGESIGLIGVQNWGGGRFPKYGSLDKAMERTDDFPVKILLSHDPSHWDLQVRQEHPEIDLMLAGHTHGMQFGIEIPGFRWSPAQYNYKRWAGLYRESDQYLYVNRGYGFIGYPGRVGILPEITVIELVKG</sequence>
<keyword evidence="3" id="KW-0812">Transmembrane</keyword>
<name>A0ABP8MBN5_9BACT</name>
<dbReference type="SUPFAM" id="SSF56300">
    <property type="entry name" value="Metallo-dependent phosphatases"/>
    <property type="match status" value="1"/>
</dbReference>
<evidence type="ECO:0000256" key="3">
    <source>
        <dbReference type="SAM" id="Phobius"/>
    </source>
</evidence>
<evidence type="ECO:0000313" key="6">
    <source>
        <dbReference type="Proteomes" id="UP001501508"/>
    </source>
</evidence>
<dbReference type="CDD" id="cd07385">
    <property type="entry name" value="MPP_YkuE_C"/>
    <property type="match status" value="1"/>
</dbReference>
<evidence type="ECO:0000256" key="1">
    <source>
        <dbReference type="ARBA" id="ARBA00022723"/>
    </source>
</evidence>
<evidence type="ECO:0000313" key="5">
    <source>
        <dbReference type="EMBL" id="GAA4445962.1"/>
    </source>
</evidence>
<keyword evidence="3" id="KW-1133">Transmembrane helix</keyword>
<gene>
    <name evidence="5" type="ORF">GCM10023091_38290</name>
</gene>
<proteinExistence type="predicted"/>
<evidence type="ECO:0000256" key="2">
    <source>
        <dbReference type="ARBA" id="ARBA00022801"/>
    </source>
</evidence>
<keyword evidence="3" id="KW-0472">Membrane</keyword>
<reference evidence="6" key="1">
    <citation type="journal article" date="2019" name="Int. J. Syst. Evol. Microbiol.">
        <title>The Global Catalogue of Microorganisms (GCM) 10K type strain sequencing project: providing services to taxonomists for standard genome sequencing and annotation.</title>
        <authorList>
            <consortium name="The Broad Institute Genomics Platform"/>
            <consortium name="The Broad Institute Genome Sequencing Center for Infectious Disease"/>
            <person name="Wu L."/>
            <person name="Ma J."/>
        </authorList>
    </citation>
    <scope>NUCLEOTIDE SEQUENCE [LARGE SCALE GENOMIC DNA]</scope>
    <source>
        <strain evidence="6">JCM 31920</strain>
    </source>
</reference>
<keyword evidence="6" id="KW-1185">Reference proteome</keyword>
<accession>A0ABP8MBN5</accession>
<feature type="transmembrane region" description="Helical" evidence="3">
    <location>
        <begin position="135"/>
        <end position="157"/>
    </location>
</feature>
<dbReference type="Gene3D" id="3.60.21.10">
    <property type="match status" value="1"/>
</dbReference>
<dbReference type="InterPro" id="IPR029052">
    <property type="entry name" value="Metallo-depent_PP-like"/>
</dbReference>
<dbReference type="InterPro" id="IPR051158">
    <property type="entry name" value="Metallophosphoesterase_sf"/>
</dbReference>
<dbReference type="InterPro" id="IPR004843">
    <property type="entry name" value="Calcineurin-like_PHP"/>
</dbReference>
<feature type="domain" description="Calcineurin-like phosphoesterase" evidence="4">
    <location>
        <begin position="177"/>
        <end position="357"/>
    </location>
</feature>
<feature type="transmembrane region" description="Helical" evidence="3">
    <location>
        <begin position="73"/>
        <end position="94"/>
    </location>
</feature>
<protein>
    <submittedName>
        <fullName evidence="5">Metallophosphoesterase</fullName>
    </submittedName>
</protein>
<dbReference type="PANTHER" id="PTHR31302">
    <property type="entry name" value="TRANSMEMBRANE PROTEIN WITH METALLOPHOSPHOESTERASE DOMAIN-RELATED"/>
    <property type="match status" value="1"/>
</dbReference>
<keyword evidence="1" id="KW-0479">Metal-binding</keyword>
<dbReference type="RefSeq" id="WP_345032183.1">
    <property type="nucleotide sequence ID" value="NZ_BAABEY010000036.1"/>
</dbReference>
<evidence type="ECO:0000259" key="4">
    <source>
        <dbReference type="Pfam" id="PF00149"/>
    </source>
</evidence>
<organism evidence="5 6">
    <name type="scientific">Ravibacter arvi</name>
    <dbReference type="NCBI Taxonomy" id="2051041"/>
    <lineage>
        <taxon>Bacteria</taxon>
        <taxon>Pseudomonadati</taxon>
        <taxon>Bacteroidota</taxon>
        <taxon>Cytophagia</taxon>
        <taxon>Cytophagales</taxon>
        <taxon>Spirosomataceae</taxon>
        <taxon>Ravibacter</taxon>
    </lineage>
</organism>
<dbReference type="EMBL" id="BAABEY010000036">
    <property type="protein sequence ID" value="GAA4445962.1"/>
    <property type="molecule type" value="Genomic_DNA"/>
</dbReference>
<dbReference type="Pfam" id="PF00149">
    <property type="entry name" value="Metallophos"/>
    <property type="match status" value="1"/>
</dbReference>
<dbReference type="Proteomes" id="UP001501508">
    <property type="component" value="Unassembled WGS sequence"/>
</dbReference>